<protein>
    <submittedName>
        <fullName evidence="2">Putative fras1-related extracellular matrix protein 2</fullName>
    </submittedName>
</protein>
<evidence type="ECO:0000313" key="2">
    <source>
        <dbReference type="EMBL" id="JAA56094.1"/>
    </source>
</evidence>
<keyword evidence="1" id="KW-0812">Transmembrane</keyword>
<keyword evidence="1" id="KW-1133">Transmembrane helix</keyword>
<accession>L7LZ28</accession>
<organism evidence="2">
    <name type="scientific">Rhipicephalus pulchellus</name>
    <name type="common">Yellow backed tick</name>
    <name type="synonym">Dermacentor pulchellus</name>
    <dbReference type="NCBI Taxonomy" id="72859"/>
    <lineage>
        <taxon>Eukaryota</taxon>
        <taxon>Metazoa</taxon>
        <taxon>Ecdysozoa</taxon>
        <taxon>Arthropoda</taxon>
        <taxon>Chelicerata</taxon>
        <taxon>Arachnida</taxon>
        <taxon>Acari</taxon>
        <taxon>Parasitiformes</taxon>
        <taxon>Ixodida</taxon>
        <taxon>Ixodoidea</taxon>
        <taxon>Ixodidae</taxon>
        <taxon>Rhipicephalinae</taxon>
        <taxon>Rhipicephalus</taxon>
        <taxon>Rhipicephalus</taxon>
    </lineage>
</organism>
<dbReference type="EMBL" id="GACK01008940">
    <property type="protein sequence ID" value="JAA56094.1"/>
    <property type="molecule type" value="mRNA"/>
</dbReference>
<keyword evidence="1" id="KW-0472">Membrane</keyword>
<feature type="transmembrane region" description="Helical" evidence="1">
    <location>
        <begin position="425"/>
        <end position="447"/>
    </location>
</feature>
<reference evidence="2" key="2">
    <citation type="journal article" date="2015" name="J. Proteomics">
        <title>Sexual differences in the sialomes of the zebra tick, Rhipicephalus pulchellus.</title>
        <authorList>
            <person name="Tan A.W."/>
            <person name="Francischetti I.M."/>
            <person name="Slovak M."/>
            <person name="Kini R.M."/>
            <person name="Ribeiro J.M."/>
        </authorList>
    </citation>
    <scope>NUCLEOTIDE SEQUENCE</scope>
    <source>
        <tissue evidence="2">Salivary gland</tissue>
    </source>
</reference>
<evidence type="ECO:0000256" key="1">
    <source>
        <dbReference type="SAM" id="Phobius"/>
    </source>
</evidence>
<dbReference type="AlphaFoldDB" id="L7LZ28"/>
<reference evidence="2" key="1">
    <citation type="submission" date="2012-11" db="EMBL/GenBank/DDBJ databases">
        <authorList>
            <person name="Lucero-Rivera Y.E."/>
            <person name="Tovar-Ramirez D."/>
        </authorList>
    </citation>
    <scope>NUCLEOTIDE SEQUENCE</scope>
    <source>
        <tissue evidence="2">Salivary gland</tissue>
    </source>
</reference>
<name>L7LZ28_RHIPC</name>
<proteinExistence type="evidence at transcript level"/>
<sequence length="488" mass="54268">MSVPLYVSYVLHSTAASGGWQHSDMVTELKISFVYNTAILWDHGISTYLDSHLNGSIYPTQMKINDNGQLVVRFRTVAGFHGQYILESRELKKMSYVTSEEQPDVTFTLKLVRRDATYSGAQQEWEFISDVAVKDYSGTYRIHLVPCTVREGTLFSEPMRCTPQEPVPFELPIHFQQVSDPVPTRFSLDTQFHITRRREVWLRRAEQHPMDQQPDDDVDVSFAPGDKIYGKIMVSPLQSLGHSFELFIEKCFLCTGVDGYIPRYDPDNEDYGCIAESANLRYIIKIIDKESSSSVSSQLHGAHFNATLVSQSRDADLAAIEKDPGADGFYFLADPLFKVASGTLWFIHCIYTLRGKGGVGSKRFGKRHAPAGDWLPQQRHRRSVLVESIGKDGRGTNMHQIVLSDALQSTWTYRSDGDSAADSPWLVAPCVLVAALVIALTIAIVVCRKRRSSASLTSSGNGAVTVCCSGKSRVCASGYVPNITATEV</sequence>